<reference evidence="5" key="1">
    <citation type="book" date="2014" name="THE 24TH EUROPEAN CONGRESS OF CLINICAL MICROBIOLOGY AND INFECTIOUS DISEASES" publisher="ECCMID 2014" city="Barcelona, Spain">
        <title>Identification of resistance genes in three multidrug-resistant Bacteroides fragilis isolates by whole genome sequencing.</title>
        <editorList>
            <person name="Unknown"/>
            <person name="A."/>
        </editorList>
        <authorList>
            <person name="Sydenham T.V."/>
            <person name="Hasman H."/>
            <person name="Wang M."/>
            <person name="Soki J."/>
            <person name="Nagy E."/>
            <person name="Justesen U.S."/>
        </authorList>
    </citation>
    <scope>NUCLEOTIDE SEQUENCE</scope>
    <source>
        <strain evidence="5">DCMOUH0018B</strain>
        <strain evidence="8">DCMSKEJBY0001B</strain>
    </source>
</reference>
<reference evidence="5" key="2">
    <citation type="submission" date="2014-07" db="EMBL/GenBank/DDBJ databases">
        <title>Genetics and epidemiology of antimicrobial resistance in B. fragilis group.</title>
        <authorList>
            <person name="Sydenham T.V."/>
            <person name="Hasman H."/>
            <person name="Kemp M."/>
            <person name="Justesen U.S."/>
        </authorList>
    </citation>
    <scope>NUCLEOTIDE SEQUENCE [LARGE SCALE GENOMIC DNA]</scope>
    <source>
        <strain evidence="5">DCMOUH0018B</strain>
    </source>
</reference>
<dbReference type="InterPro" id="IPR054015">
    <property type="entry name" value="ExsA-like_N"/>
</dbReference>
<dbReference type="Proteomes" id="UP000266644">
    <property type="component" value="Unassembled WGS sequence"/>
</dbReference>
<dbReference type="Proteomes" id="UP000284614">
    <property type="component" value="Unassembled WGS sequence"/>
</dbReference>
<evidence type="ECO:0000256" key="2">
    <source>
        <dbReference type="ARBA" id="ARBA00023125"/>
    </source>
</evidence>
<evidence type="ECO:0000313" key="10">
    <source>
        <dbReference type="EMBL" id="RHH09708.1"/>
    </source>
</evidence>
<dbReference type="InterPro" id="IPR018060">
    <property type="entry name" value="HTH_AraC"/>
</dbReference>
<dbReference type="Pfam" id="PF22200">
    <property type="entry name" value="ExsA_N"/>
    <property type="match status" value="1"/>
</dbReference>
<reference evidence="6" key="5">
    <citation type="submission" date="2022-12" db="EMBL/GenBank/DDBJ databases">
        <title>Development of a Multilocus Sequence Typing Scheme for Bacteroides fragilis Based on Whole Genome Sequencing Data and Clinical Application.</title>
        <authorList>
            <person name="Nielsen F.D."/>
            <person name="Justesen U.S."/>
        </authorList>
    </citation>
    <scope>NUCLEOTIDE SEQUENCE</scope>
    <source>
        <strain evidence="7">BF_AM_ODE_DK_2015_4</strain>
        <strain evidence="6">BF_BC_ODE_DK_2015_2</strain>
    </source>
</reference>
<name>A0A081UBH5_BACFG</name>
<dbReference type="SUPFAM" id="SSF46689">
    <property type="entry name" value="Homeodomain-like"/>
    <property type="match status" value="2"/>
</dbReference>
<keyword evidence="1" id="KW-0805">Transcription regulation</keyword>
<dbReference type="EMBL" id="CP036546">
    <property type="protein sequence ID" value="QCQ47224.1"/>
    <property type="molecule type" value="Genomic_DNA"/>
</dbReference>
<dbReference type="AlphaFoldDB" id="A0A081UBH5"/>
<dbReference type="Gene3D" id="1.10.10.60">
    <property type="entry name" value="Homeodomain-like"/>
    <property type="match status" value="2"/>
</dbReference>
<dbReference type="PANTHER" id="PTHR43280">
    <property type="entry name" value="ARAC-FAMILY TRANSCRIPTIONAL REGULATOR"/>
    <property type="match status" value="1"/>
</dbReference>
<dbReference type="InterPro" id="IPR018062">
    <property type="entry name" value="HTH_AraC-typ_CS"/>
</dbReference>
<keyword evidence="3" id="KW-0804">Transcription</keyword>
<feature type="domain" description="HTH araC/xylS-type" evidence="4">
    <location>
        <begin position="193"/>
        <end position="291"/>
    </location>
</feature>
<dbReference type="InterPro" id="IPR037923">
    <property type="entry name" value="HTH-like"/>
</dbReference>
<organism evidence="10 12">
    <name type="scientific">Bacteroides fragilis</name>
    <dbReference type="NCBI Taxonomy" id="817"/>
    <lineage>
        <taxon>Bacteria</taxon>
        <taxon>Pseudomonadati</taxon>
        <taxon>Bacteroidota</taxon>
        <taxon>Bacteroidia</taxon>
        <taxon>Bacteroidales</taxon>
        <taxon>Bacteroidaceae</taxon>
        <taxon>Bacteroides</taxon>
    </lineage>
</organism>
<evidence type="ECO:0000313" key="11">
    <source>
        <dbReference type="Proteomes" id="UP000036847"/>
    </source>
</evidence>
<dbReference type="Proteomes" id="UP001079672">
    <property type="component" value="Unassembled WGS sequence"/>
</dbReference>
<evidence type="ECO:0000313" key="5">
    <source>
        <dbReference type="EMBL" id="KFX74241.1"/>
    </source>
</evidence>
<dbReference type="PATRIC" id="fig|817.51.peg.3457"/>
<dbReference type="EMBL" id="JMZZ02000152">
    <property type="protein sequence ID" value="KFX74241.1"/>
    <property type="molecule type" value="Genomic_DNA"/>
</dbReference>
<gene>
    <name evidence="10" type="ORF">DW228_14130</name>
    <name evidence="9" type="ORF">DXA27_05860</name>
    <name evidence="8" type="ORF">EC80_021600</name>
    <name evidence="5" type="ORF">EE52_0213195</name>
    <name evidence="6" type="ORF">O1422_19095</name>
    <name evidence="7" type="ORF">O1433_10975</name>
</gene>
<dbReference type="EMBL" id="QSDG01000004">
    <property type="protein sequence ID" value="RGY70191.1"/>
    <property type="molecule type" value="Genomic_DNA"/>
</dbReference>
<dbReference type="EMBL" id="JAPUAC010000019">
    <property type="protein sequence ID" value="MCZ2656260.1"/>
    <property type="molecule type" value="Genomic_DNA"/>
</dbReference>
<dbReference type="PROSITE" id="PS00041">
    <property type="entry name" value="HTH_ARAC_FAMILY_1"/>
    <property type="match status" value="1"/>
</dbReference>
<dbReference type="PROSITE" id="PS01124">
    <property type="entry name" value="HTH_ARAC_FAMILY_2"/>
    <property type="match status" value="1"/>
</dbReference>
<evidence type="ECO:0000313" key="9">
    <source>
        <dbReference type="EMBL" id="RGY70191.1"/>
    </source>
</evidence>
<dbReference type="Pfam" id="PF12833">
    <property type="entry name" value="HTH_18"/>
    <property type="match status" value="1"/>
</dbReference>
<dbReference type="GO" id="GO:0043565">
    <property type="term" value="F:sequence-specific DNA binding"/>
    <property type="evidence" value="ECO:0007669"/>
    <property type="project" value="InterPro"/>
</dbReference>
<dbReference type="GeneID" id="99672842"/>
<evidence type="ECO:0000256" key="3">
    <source>
        <dbReference type="ARBA" id="ARBA00023163"/>
    </source>
</evidence>
<reference evidence="8 11" key="4">
    <citation type="submission" date="2019-03" db="EMBL/GenBank/DDBJ databases">
        <title>Complete genome assembly of MDR B. fragilis.</title>
        <authorList>
            <person name="Sydenham T.V."/>
            <person name="Hasman H."/>
            <person name="Justesen U.S."/>
        </authorList>
    </citation>
    <scope>NUCLEOTIDE SEQUENCE [LARGE SCALE GENOMIC DNA]</scope>
    <source>
        <strain evidence="8 11">DCMSKEJBY0001B</strain>
    </source>
</reference>
<dbReference type="OrthoDB" id="4480133at2"/>
<sequence>MPTKRLFVPDDILRPAQPGENKNIRLLQYVNSTTQENFDAFLTHHALVYILSGVKQIKVGSNQFDIRPGELFLIPRGEYVMSEYITGEHGFRSLMLFFSKRVAQGLAEQLSGCLPERISERMPTKREAIKIIPHNREIEKLFSSLEEYSKSKSPFMCELIRLKFTELVYLLLDSPYRQLIASFLLDAARSESPALSAVLDRHLYSPATVNELAMLSGRSLSSFKREFAQEYGEAPRGWIRRKKLERAAYLLDTSDKTIEEVTDASGFVSAAHFARLFKEQYQMTPTEYRGRNDE</sequence>
<accession>A0A081UBH5</accession>
<dbReference type="Proteomes" id="UP000036847">
    <property type="component" value="Chromosome"/>
</dbReference>
<dbReference type="GO" id="GO:0003700">
    <property type="term" value="F:DNA-binding transcription factor activity"/>
    <property type="evidence" value="ECO:0007669"/>
    <property type="project" value="InterPro"/>
</dbReference>
<dbReference type="PRINTS" id="PR00032">
    <property type="entry name" value="HTHARAC"/>
</dbReference>
<dbReference type="EMBL" id="JAPTZU010000005">
    <property type="protein sequence ID" value="MCZ2688017.1"/>
    <property type="molecule type" value="Genomic_DNA"/>
</dbReference>
<dbReference type="InterPro" id="IPR020449">
    <property type="entry name" value="Tscrpt_reg_AraC-type_HTH"/>
</dbReference>
<evidence type="ECO:0000313" key="12">
    <source>
        <dbReference type="Proteomes" id="UP000266644"/>
    </source>
</evidence>
<evidence type="ECO:0000313" key="13">
    <source>
        <dbReference type="Proteomes" id="UP000284614"/>
    </source>
</evidence>
<evidence type="ECO:0000313" key="8">
    <source>
        <dbReference type="EMBL" id="QCQ47224.1"/>
    </source>
</evidence>
<evidence type="ECO:0000313" key="6">
    <source>
        <dbReference type="EMBL" id="MCZ2656260.1"/>
    </source>
</evidence>
<evidence type="ECO:0000256" key="1">
    <source>
        <dbReference type="ARBA" id="ARBA00023015"/>
    </source>
</evidence>
<dbReference type="PANTHER" id="PTHR43280:SF2">
    <property type="entry name" value="HTH-TYPE TRANSCRIPTIONAL REGULATOR EXSA"/>
    <property type="match status" value="1"/>
</dbReference>
<keyword evidence="2" id="KW-0238">DNA-binding</keyword>
<dbReference type="InterPro" id="IPR009057">
    <property type="entry name" value="Homeodomain-like_sf"/>
</dbReference>
<proteinExistence type="predicted"/>
<evidence type="ECO:0000313" key="7">
    <source>
        <dbReference type="EMBL" id="MCZ2688017.1"/>
    </source>
</evidence>
<dbReference type="Proteomes" id="UP001075704">
    <property type="component" value="Unassembled WGS sequence"/>
</dbReference>
<dbReference type="EMBL" id="QRJE01000022">
    <property type="protein sequence ID" value="RHH09708.1"/>
    <property type="molecule type" value="Genomic_DNA"/>
</dbReference>
<dbReference type="RefSeq" id="WP_005821482.1">
    <property type="nucleotide sequence ID" value="NZ_CAEUHN010000001.1"/>
</dbReference>
<evidence type="ECO:0000259" key="4">
    <source>
        <dbReference type="PROSITE" id="PS01124"/>
    </source>
</evidence>
<dbReference type="SUPFAM" id="SSF51215">
    <property type="entry name" value="Regulatory protein AraC"/>
    <property type="match status" value="1"/>
</dbReference>
<protein>
    <submittedName>
        <fullName evidence="10">AraC family transcriptional regulator</fullName>
    </submittedName>
</protein>
<dbReference type="SMART" id="SM00342">
    <property type="entry name" value="HTH_ARAC"/>
    <property type="match status" value="1"/>
</dbReference>
<reference evidence="12 13" key="3">
    <citation type="submission" date="2018-08" db="EMBL/GenBank/DDBJ databases">
        <title>A genome reference for cultivated species of the human gut microbiota.</title>
        <authorList>
            <person name="Zou Y."/>
            <person name="Xue W."/>
            <person name="Luo G."/>
        </authorList>
    </citation>
    <scope>NUCLEOTIDE SEQUENCE [LARGE SCALE GENOMIC DNA]</scope>
    <source>
        <strain evidence="10 12">AM18-6</strain>
        <strain evidence="9 13">OF01-1</strain>
    </source>
</reference>